<feature type="transmembrane region" description="Helical" evidence="1">
    <location>
        <begin position="77"/>
        <end position="100"/>
    </location>
</feature>
<dbReference type="AlphaFoldDB" id="A0A975AUK6"/>
<gene>
    <name evidence="2" type="ORF">ACETAC_07455</name>
</gene>
<evidence type="ECO:0000313" key="3">
    <source>
        <dbReference type="Proteomes" id="UP000671913"/>
    </source>
</evidence>
<dbReference type="EMBL" id="CP060096">
    <property type="protein sequence ID" value="QSZ26729.1"/>
    <property type="molecule type" value="Genomic_DNA"/>
</dbReference>
<sequence length="130" mass="14109">MKSKYKDFNIRIINIPGIISGLFVSYMITLVFFIIYALALTFTSLSELTLPILTMLITIVGIVISGALAARNTTSKGWLNGGIAGLLYSIIMILLAGFFIKELGPASTWIYKLMWGMILGALGGMIGINL</sequence>
<feature type="transmembrane region" description="Helical" evidence="1">
    <location>
        <begin position="50"/>
        <end position="70"/>
    </location>
</feature>
<evidence type="ECO:0000313" key="2">
    <source>
        <dbReference type="EMBL" id="QSZ26729.1"/>
    </source>
</evidence>
<dbReference type="RefSeq" id="WP_284679411.1">
    <property type="nucleotide sequence ID" value="NZ_CP060096.1"/>
</dbReference>
<protein>
    <submittedName>
        <fullName evidence="2">TIGR04086 family membrane protein</fullName>
    </submittedName>
</protein>
<dbReference type="NCBIfam" id="TIGR04086">
    <property type="entry name" value="TIGR04086_membr"/>
    <property type="match status" value="1"/>
</dbReference>
<dbReference type="Pfam" id="PF12670">
    <property type="entry name" value="DUF3792"/>
    <property type="match status" value="1"/>
</dbReference>
<keyword evidence="1" id="KW-1133">Transmembrane helix</keyword>
<keyword evidence="1" id="KW-0812">Transmembrane</keyword>
<accession>A0A975AUK6</accession>
<keyword evidence="3" id="KW-1185">Reference proteome</keyword>
<name>A0A975AUK6_9THEO</name>
<feature type="transmembrane region" description="Helical" evidence="1">
    <location>
        <begin position="106"/>
        <end position="128"/>
    </location>
</feature>
<organism evidence="2 3">
    <name type="scientific">Aceticella autotrophica</name>
    <dbReference type="NCBI Taxonomy" id="2755338"/>
    <lineage>
        <taxon>Bacteria</taxon>
        <taxon>Bacillati</taxon>
        <taxon>Bacillota</taxon>
        <taxon>Clostridia</taxon>
        <taxon>Thermoanaerobacterales</taxon>
        <taxon>Thermoanaerobacteraceae</taxon>
        <taxon>Aceticella</taxon>
    </lineage>
</organism>
<evidence type="ECO:0000256" key="1">
    <source>
        <dbReference type="SAM" id="Phobius"/>
    </source>
</evidence>
<dbReference type="Proteomes" id="UP000671913">
    <property type="component" value="Chromosome"/>
</dbReference>
<reference evidence="2" key="1">
    <citation type="submission" date="2020-08" db="EMBL/GenBank/DDBJ databases">
        <title>Genomic insights into the carbon and energy metabolism of the first obligate autotrophic acetogenic bacterium Aceticella autotrophica gen. nov., sp. nov.</title>
        <authorList>
            <person name="Toshchakov S.V."/>
            <person name="Elcheninov A.G."/>
            <person name="Kublanov I.V."/>
            <person name="Frolov E.N."/>
            <person name="Lebedinsky A.V."/>
        </authorList>
    </citation>
    <scope>NUCLEOTIDE SEQUENCE</scope>
    <source>
        <strain evidence="2">3443-3Ac</strain>
    </source>
</reference>
<keyword evidence="1" id="KW-0472">Membrane</keyword>
<dbReference type="KEGG" id="aaut:ACETAC_07455"/>
<dbReference type="InterPro" id="IPR023804">
    <property type="entry name" value="DUF3792_TM"/>
</dbReference>
<proteinExistence type="predicted"/>
<feature type="transmembrane region" description="Helical" evidence="1">
    <location>
        <begin position="12"/>
        <end position="38"/>
    </location>
</feature>